<evidence type="ECO:0000259" key="1">
    <source>
        <dbReference type="PROSITE" id="PS51918"/>
    </source>
</evidence>
<keyword evidence="3" id="KW-1185">Reference proteome</keyword>
<dbReference type="SFLD" id="SFLDG01384">
    <property type="entry name" value="thioether_bond_formation_requi"/>
    <property type="match status" value="1"/>
</dbReference>
<name>A0ABS6EE29_9CLOT</name>
<reference evidence="2 3" key="1">
    <citation type="submission" date="2021-06" db="EMBL/GenBank/DDBJ databases">
        <authorList>
            <person name="Sun Q."/>
            <person name="Li D."/>
        </authorList>
    </citation>
    <scope>NUCLEOTIDE SEQUENCE [LARGE SCALE GENOMIC DNA]</scope>
    <source>
        <strain evidence="2 3">MSJ-11</strain>
    </source>
</reference>
<dbReference type="Pfam" id="PF04055">
    <property type="entry name" value="Radical_SAM"/>
    <property type="match status" value="1"/>
</dbReference>
<evidence type="ECO:0000313" key="3">
    <source>
        <dbReference type="Proteomes" id="UP000726170"/>
    </source>
</evidence>
<organism evidence="2 3">
    <name type="scientific">Clostridium mobile</name>
    <dbReference type="NCBI Taxonomy" id="2841512"/>
    <lineage>
        <taxon>Bacteria</taxon>
        <taxon>Bacillati</taxon>
        <taxon>Bacillota</taxon>
        <taxon>Clostridia</taxon>
        <taxon>Eubacteriales</taxon>
        <taxon>Clostridiaceae</taxon>
        <taxon>Clostridium</taxon>
    </lineage>
</organism>
<proteinExistence type="predicted"/>
<evidence type="ECO:0000313" key="2">
    <source>
        <dbReference type="EMBL" id="MBU5483465.1"/>
    </source>
</evidence>
<feature type="domain" description="Radical SAM core" evidence="1">
    <location>
        <begin position="2"/>
        <end position="236"/>
    </location>
</feature>
<dbReference type="RefSeq" id="WP_216437843.1">
    <property type="nucleotide sequence ID" value="NZ_JAHLQF010000001.1"/>
</dbReference>
<dbReference type="Proteomes" id="UP000726170">
    <property type="component" value="Unassembled WGS sequence"/>
</dbReference>
<dbReference type="PROSITE" id="PS51918">
    <property type="entry name" value="RADICAL_SAM"/>
    <property type="match status" value="1"/>
</dbReference>
<dbReference type="SFLD" id="SFLDG01386">
    <property type="entry name" value="main_SPASM_domain-containing"/>
    <property type="match status" value="1"/>
</dbReference>
<comment type="caution">
    <text evidence="2">The sequence shown here is derived from an EMBL/GenBank/DDBJ whole genome shotgun (WGS) entry which is preliminary data.</text>
</comment>
<sequence>MNMLPTNGTFLISENCNLRCKYCFVPEKNPYNMTEEVAKKGIDLLYENAEKQNKDHVNVLLFGGEPLLNSKLIEVIFIYGLKKQKETGIKFTSDIITNGTIMNDYIYWLFMEYKDKVNLSCQLSIDGVKEVHDMYRVNIDGSGSFDKIAKNIVKFKEIYKTNPEMLTVHGCINRKSLPYLFEGYKFFREEWNMKNIWFMPVHEEGWTESDVDIYDREQGKIYDYIIDKIKYKNEISELNYFTPYNKCLYPSKKKDAPCGAGKTLITITAKGDIYPCHNFYFNDNKAETKIGDVWNGIDLEKIKPYKDYTCDNMSCDKKCEHYNCYRCIATNWVHNGDMLQQIQGCYCKMSLIDKKYTDKMKVDLIELGLYKERYNSSNQARKDEEYYNKYSTEILAKAFKLMLLELQDIKANQNVIQKTLVKLLNENKEVV</sequence>
<dbReference type="SFLD" id="SFLDG01067">
    <property type="entry name" value="SPASM/twitch_domain_containing"/>
    <property type="match status" value="1"/>
</dbReference>
<dbReference type="InterPro" id="IPR023867">
    <property type="entry name" value="Sulphatase_maturase_rSAM"/>
</dbReference>
<dbReference type="EMBL" id="JAHLQF010000001">
    <property type="protein sequence ID" value="MBU5483465.1"/>
    <property type="molecule type" value="Genomic_DNA"/>
</dbReference>
<accession>A0ABS6EE29</accession>
<dbReference type="CDD" id="cd01335">
    <property type="entry name" value="Radical_SAM"/>
    <property type="match status" value="1"/>
</dbReference>
<gene>
    <name evidence="2" type="ORF">KQI86_03930</name>
</gene>
<dbReference type="PANTHER" id="PTHR43273">
    <property type="entry name" value="ANAEROBIC SULFATASE-MATURATING ENZYME HOMOLOG ASLB-RELATED"/>
    <property type="match status" value="1"/>
</dbReference>
<dbReference type="SFLD" id="SFLDS00029">
    <property type="entry name" value="Radical_SAM"/>
    <property type="match status" value="1"/>
</dbReference>
<dbReference type="PANTHER" id="PTHR43273:SF8">
    <property type="entry name" value="RADICAL SAM DOMAIN PROTEIN"/>
    <property type="match status" value="1"/>
</dbReference>
<protein>
    <submittedName>
        <fullName evidence="2">Radical SAM protein</fullName>
    </submittedName>
</protein>
<dbReference type="InterPro" id="IPR007197">
    <property type="entry name" value="rSAM"/>
</dbReference>